<keyword evidence="2" id="KW-0378">Hydrolase</keyword>
<accession>A0ABW6DFE6</accession>
<dbReference type="InterPro" id="IPR011055">
    <property type="entry name" value="Dup_hybrid_motif"/>
</dbReference>
<evidence type="ECO:0000313" key="3">
    <source>
        <dbReference type="Proteomes" id="UP001598019"/>
    </source>
</evidence>
<dbReference type="PANTHER" id="PTHR21666">
    <property type="entry name" value="PEPTIDASE-RELATED"/>
    <property type="match status" value="1"/>
</dbReference>
<proteinExistence type="predicted"/>
<evidence type="ECO:0000259" key="1">
    <source>
        <dbReference type="Pfam" id="PF01551"/>
    </source>
</evidence>
<dbReference type="InterPro" id="IPR050570">
    <property type="entry name" value="Cell_wall_metabolism_enzyme"/>
</dbReference>
<dbReference type="RefSeq" id="WP_377979858.1">
    <property type="nucleotide sequence ID" value="NZ_JBBKXX010000001.1"/>
</dbReference>
<dbReference type="InterPro" id="IPR016047">
    <property type="entry name" value="M23ase_b-sheet_dom"/>
</dbReference>
<sequence>MRRKIKISFLVFFVILGLSLALLLAYIQADARFIMPVKNASRNDYSQKSMGSPRVGHKHQGSDIFAKKGTPVLSATRGIVIYNGILKLGGKVVLVLGPDFKMYYFAHLDTIMTTKLHMVEVGEQIGEVGNTGNAKSTPAHLHFSIRNFFPYKQGSYEDPVPFLNKASRR</sequence>
<feature type="domain" description="M23ase beta-sheet core" evidence="1">
    <location>
        <begin position="58"/>
        <end position="147"/>
    </location>
</feature>
<dbReference type="SUPFAM" id="SSF51261">
    <property type="entry name" value="Duplicated hybrid motif"/>
    <property type="match status" value="1"/>
</dbReference>
<dbReference type="EC" id="3.4.-.-" evidence="2"/>
<dbReference type="CDD" id="cd12797">
    <property type="entry name" value="M23_peptidase"/>
    <property type="match status" value="1"/>
</dbReference>
<protein>
    <submittedName>
        <fullName evidence="2">M23 family metallopeptidase</fullName>
        <ecNumber evidence="2">3.4.-.-</ecNumber>
    </submittedName>
</protein>
<dbReference type="Proteomes" id="UP001598019">
    <property type="component" value="Unassembled WGS sequence"/>
</dbReference>
<name>A0ABW6DFE6_9BACT</name>
<evidence type="ECO:0000313" key="2">
    <source>
        <dbReference type="EMBL" id="MFD3407416.1"/>
    </source>
</evidence>
<comment type="caution">
    <text evidence="2">The sequence shown here is derived from an EMBL/GenBank/DDBJ whole genome shotgun (WGS) entry which is preliminary data.</text>
</comment>
<dbReference type="PANTHER" id="PTHR21666:SF268">
    <property type="entry name" value="PEPTIDASE M23 DOMAIN-CONTAINING PROTEIN"/>
    <property type="match status" value="1"/>
</dbReference>
<keyword evidence="3" id="KW-1185">Reference proteome</keyword>
<dbReference type="Pfam" id="PF01551">
    <property type="entry name" value="Peptidase_M23"/>
    <property type="match status" value="1"/>
</dbReference>
<reference evidence="2 3" key="1">
    <citation type="submission" date="2024-03" db="EMBL/GenBank/DDBJ databases">
        <title>Aquirufa genome sequencing.</title>
        <authorList>
            <person name="Pitt A."/>
            <person name="Hahn M.W."/>
        </authorList>
    </citation>
    <scope>NUCLEOTIDE SEQUENCE [LARGE SCALE GENOMIC DNA]</scope>
    <source>
        <strain evidence="2 3">HETE-83D</strain>
    </source>
</reference>
<dbReference type="GO" id="GO:0016787">
    <property type="term" value="F:hydrolase activity"/>
    <property type="evidence" value="ECO:0007669"/>
    <property type="project" value="UniProtKB-KW"/>
</dbReference>
<dbReference type="EMBL" id="JBBKXX010000001">
    <property type="protein sequence ID" value="MFD3407416.1"/>
    <property type="molecule type" value="Genomic_DNA"/>
</dbReference>
<gene>
    <name evidence="2" type="ORF">SKC37_02000</name>
</gene>
<dbReference type="Gene3D" id="2.70.70.10">
    <property type="entry name" value="Glucose Permease (Domain IIA)"/>
    <property type="match status" value="1"/>
</dbReference>
<organism evidence="2 3">
    <name type="scientific">Aquirufa esocilacus</name>
    <dbReference type="NCBI Taxonomy" id="3096513"/>
    <lineage>
        <taxon>Bacteria</taxon>
        <taxon>Pseudomonadati</taxon>
        <taxon>Bacteroidota</taxon>
        <taxon>Cytophagia</taxon>
        <taxon>Cytophagales</taxon>
        <taxon>Flectobacillaceae</taxon>
        <taxon>Aquirufa</taxon>
    </lineage>
</organism>